<comment type="caution">
    <text evidence="2">The sequence shown here is derived from an EMBL/GenBank/DDBJ whole genome shotgun (WGS) entry which is preliminary data.</text>
</comment>
<keyword evidence="3" id="KW-1185">Reference proteome</keyword>
<sequence length="125" mass="12933">MAAFVSLGLNAIPASAAGATSCPSDGTITRWDRCTSLDNGVLSVSTTSAGNYVDVNYYRTGGGSLSAKLGYERSGNSVYSGFINMSNTPFHYSRSWSPSASCAAFYGKLVTSGGTTYITPPADPC</sequence>
<organism evidence="2 3">
    <name type="scientific">Streptomyces shaanxiensis</name>
    <dbReference type="NCBI Taxonomy" id="653357"/>
    <lineage>
        <taxon>Bacteria</taxon>
        <taxon>Bacillati</taxon>
        <taxon>Actinomycetota</taxon>
        <taxon>Actinomycetes</taxon>
        <taxon>Kitasatosporales</taxon>
        <taxon>Streptomycetaceae</taxon>
        <taxon>Streptomyces</taxon>
    </lineage>
</organism>
<feature type="signal peptide" evidence="1">
    <location>
        <begin position="1"/>
        <end position="16"/>
    </location>
</feature>
<dbReference type="EMBL" id="BAAAZY010000005">
    <property type="protein sequence ID" value="GAA4043867.1"/>
    <property type="molecule type" value="Genomic_DNA"/>
</dbReference>
<evidence type="ECO:0000313" key="3">
    <source>
        <dbReference type="Proteomes" id="UP001499984"/>
    </source>
</evidence>
<accession>A0ABP7UI81</accession>
<proteinExistence type="predicted"/>
<evidence type="ECO:0000256" key="1">
    <source>
        <dbReference type="SAM" id="SignalP"/>
    </source>
</evidence>
<reference evidence="3" key="1">
    <citation type="journal article" date="2019" name="Int. J. Syst. Evol. Microbiol.">
        <title>The Global Catalogue of Microorganisms (GCM) 10K type strain sequencing project: providing services to taxonomists for standard genome sequencing and annotation.</title>
        <authorList>
            <consortium name="The Broad Institute Genomics Platform"/>
            <consortium name="The Broad Institute Genome Sequencing Center for Infectious Disease"/>
            <person name="Wu L."/>
            <person name="Ma J."/>
        </authorList>
    </citation>
    <scope>NUCLEOTIDE SEQUENCE [LARGE SCALE GENOMIC DNA]</scope>
    <source>
        <strain evidence="3">JCM 16925</strain>
    </source>
</reference>
<dbReference type="Proteomes" id="UP001499984">
    <property type="component" value="Unassembled WGS sequence"/>
</dbReference>
<gene>
    <name evidence="2" type="ORF">GCM10022233_11430</name>
</gene>
<name>A0ABP7UI81_9ACTN</name>
<feature type="chain" id="PRO_5045942830" evidence="1">
    <location>
        <begin position="17"/>
        <end position="125"/>
    </location>
</feature>
<protein>
    <submittedName>
        <fullName evidence="2">Uncharacterized protein</fullName>
    </submittedName>
</protein>
<evidence type="ECO:0000313" key="2">
    <source>
        <dbReference type="EMBL" id="GAA4043867.1"/>
    </source>
</evidence>
<keyword evidence="1" id="KW-0732">Signal</keyword>